<dbReference type="Gene3D" id="3.10.180.10">
    <property type="entry name" value="2,3-Dihydroxybiphenyl 1,2-Dioxygenase, domain 1"/>
    <property type="match status" value="1"/>
</dbReference>
<evidence type="ECO:0000313" key="2">
    <source>
        <dbReference type="EMBL" id="AHE52527.1"/>
    </source>
</evidence>
<dbReference type="EMBL" id="CP006644">
    <property type="protein sequence ID" value="AHE52527.1"/>
    <property type="molecule type" value="Genomic_DNA"/>
</dbReference>
<dbReference type="PATRIC" id="fig|1123269.5.peg.759"/>
<accession>W0A7T5</accession>
<dbReference type="RefSeq" id="WP_025290831.1">
    <property type="nucleotide sequence ID" value="NZ_CP006644.1"/>
</dbReference>
<reference evidence="2 3" key="1">
    <citation type="submission" date="2013-07" db="EMBL/GenBank/DDBJ databases">
        <title>Completed genome of Sphingomonas sanxanigenens NX02.</title>
        <authorList>
            <person name="Ma T."/>
            <person name="Huang H."/>
            <person name="Wu M."/>
            <person name="Li X."/>
            <person name="Li G."/>
        </authorList>
    </citation>
    <scope>NUCLEOTIDE SEQUENCE [LARGE SCALE GENOMIC DNA]</scope>
    <source>
        <strain evidence="2 3">NX02</strain>
    </source>
</reference>
<dbReference type="PROSITE" id="PS51819">
    <property type="entry name" value="VOC"/>
    <property type="match status" value="1"/>
</dbReference>
<dbReference type="STRING" id="1123269.NX02_03870"/>
<dbReference type="KEGG" id="ssan:NX02_03870"/>
<dbReference type="SUPFAM" id="SSF54593">
    <property type="entry name" value="Glyoxalase/Bleomycin resistance protein/Dihydroxybiphenyl dioxygenase"/>
    <property type="match status" value="1"/>
</dbReference>
<sequence length="125" mass="13148">MFVDAQPVGFVSTTETERARRFYTDVMGLSLADDGFALVASVGGGKLRITTLPAFAPSEMPCFGFLVPDVTAAVRGLAAKGLAFIRYDFLGDAQDADGIWNGPDGAQVAWFKDPDGNLLSIGPTG</sequence>
<dbReference type="InterPro" id="IPR004360">
    <property type="entry name" value="Glyas_Fos-R_dOase_dom"/>
</dbReference>
<protein>
    <recommendedName>
        <fullName evidence="1">VOC domain-containing protein</fullName>
    </recommendedName>
</protein>
<dbReference type="AlphaFoldDB" id="W0A7T5"/>
<dbReference type="HOGENOM" id="CLU_131565_0_1_5"/>
<dbReference type="InterPro" id="IPR037523">
    <property type="entry name" value="VOC_core"/>
</dbReference>
<proteinExistence type="predicted"/>
<evidence type="ECO:0000313" key="3">
    <source>
        <dbReference type="Proteomes" id="UP000018851"/>
    </source>
</evidence>
<dbReference type="Proteomes" id="UP000018851">
    <property type="component" value="Chromosome"/>
</dbReference>
<dbReference type="InterPro" id="IPR029068">
    <property type="entry name" value="Glyas_Bleomycin-R_OHBP_Dase"/>
</dbReference>
<dbReference type="eggNOG" id="COG0346">
    <property type="taxonomic scope" value="Bacteria"/>
</dbReference>
<dbReference type="OrthoDB" id="9804907at2"/>
<organism evidence="2 3">
    <name type="scientific">Sphingomonas sanxanigenens DSM 19645 = NX02</name>
    <dbReference type="NCBI Taxonomy" id="1123269"/>
    <lineage>
        <taxon>Bacteria</taxon>
        <taxon>Pseudomonadati</taxon>
        <taxon>Pseudomonadota</taxon>
        <taxon>Alphaproteobacteria</taxon>
        <taxon>Sphingomonadales</taxon>
        <taxon>Sphingomonadaceae</taxon>
        <taxon>Sphingomonas</taxon>
    </lineage>
</organism>
<gene>
    <name evidence="2" type="ORF">NX02_03870</name>
</gene>
<dbReference type="Pfam" id="PF00903">
    <property type="entry name" value="Glyoxalase"/>
    <property type="match status" value="1"/>
</dbReference>
<keyword evidence="3" id="KW-1185">Reference proteome</keyword>
<evidence type="ECO:0000259" key="1">
    <source>
        <dbReference type="PROSITE" id="PS51819"/>
    </source>
</evidence>
<feature type="domain" description="VOC" evidence="1">
    <location>
        <begin position="4"/>
        <end position="124"/>
    </location>
</feature>
<name>W0A7T5_9SPHN</name>